<accession>A0AAV3Y7E7</accession>
<dbReference type="EMBL" id="BLXT01000545">
    <property type="protein sequence ID" value="GFN78112.1"/>
    <property type="molecule type" value="Genomic_DNA"/>
</dbReference>
<comment type="caution">
    <text evidence="2">The sequence shown here is derived from an EMBL/GenBank/DDBJ whole genome shotgun (WGS) entry which is preliminary data.</text>
</comment>
<feature type="compositionally biased region" description="Acidic residues" evidence="1">
    <location>
        <begin position="13"/>
        <end position="25"/>
    </location>
</feature>
<dbReference type="AlphaFoldDB" id="A0AAV3Y7E7"/>
<proteinExistence type="predicted"/>
<feature type="compositionally biased region" description="Basic and acidic residues" evidence="1">
    <location>
        <begin position="1"/>
        <end position="12"/>
    </location>
</feature>
<evidence type="ECO:0000313" key="2">
    <source>
        <dbReference type="EMBL" id="GFN78112.1"/>
    </source>
</evidence>
<gene>
    <name evidence="2" type="ORF">PoB_000461800</name>
</gene>
<organism evidence="2 3">
    <name type="scientific">Plakobranchus ocellatus</name>
    <dbReference type="NCBI Taxonomy" id="259542"/>
    <lineage>
        <taxon>Eukaryota</taxon>
        <taxon>Metazoa</taxon>
        <taxon>Spiralia</taxon>
        <taxon>Lophotrochozoa</taxon>
        <taxon>Mollusca</taxon>
        <taxon>Gastropoda</taxon>
        <taxon>Heterobranchia</taxon>
        <taxon>Euthyneura</taxon>
        <taxon>Panpulmonata</taxon>
        <taxon>Sacoglossa</taxon>
        <taxon>Placobranchoidea</taxon>
        <taxon>Plakobranchidae</taxon>
        <taxon>Plakobranchus</taxon>
    </lineage>
</organism>
<sequence length="97" mass="10204">MKVETVVDGDDKGEGDDDDDDDENDDDHHHDNVSAQSVNSQITLPAHQGVNGKELLSAATASNHQRNRALGGRTISPEEAAVLASCQAPKVVSLATT</sequence>
<evidence type="ECO:0000313" key="3">
    <source>
        <dbReference type="Proteomes" id="UP000735302"/>
    </source>
</evidence>
<name>A0AAV3Y7E7_9GAST</name>
<feature type="compositionally biased region" description="Polar residues" evidence="1">
    <location>
        <begin position="33"/>
        <end position="42"/>
    </location>
</feature>
<dbReference type="Proteomes" id="UP000735302">
    <property type="component" value="Unassembled WGS sequence"/>
</dbReference>
<reference evidence="2 3" key="1">
    <citation type="journal article" date="2021" name="Elife">
        <title>Chloroplast acquisition without the gene transfer in kleptoplastic sea slugs, Plakobranchus ocellatus.</title>
        <authorList>
            <person name="Maeda T."/>
            <person name="Takahashi S."/>
            <person name="Yoshida T."/>
            <person name="Shimamura S."/>
            <person name="Takaki Y."/>
            <person name="Nagai Y."/>
            <person name="Toyoda A."/>
            <person name="Suzuki Y."/>
            <person name="Arimoto A."/>
            <person name="Ishii H."/>
            <person name="Satoh N."/>
            <person name="Nishiyama T."/>
            <person name="Hasebe M."/>
            <person name="Maruyama T."/>
            <person name="Minagawa J."/>
            <person name="Obokata J."/>
            <person name="Shigenobu S."/>
        </authorList>
    </citation>
    <scope>NUCLEOTIDE SEQUENCE [LARGE SCALE GENOMIC DNA]</scope>
</reference>
<keyword evidence="3" id="KW-1185">Reference proteome</keyword>
<evidence type="ECO:0000256" key="1">
    <source>
        <dbReference type="SAM" id="MobiDB-lite"/>
    </source>
</evidence>
<feature type="region of interest" description="Disordered" evidence="1">
    <location>
        <begin position="1"/>
        <end position="42"/>
    </location>
</feature>
<protein>
    <submittedName>
        <fullName evidence="2">Uncharacterized protein</fullName>
    </submittedName>
</protein>